<dbReference type="Proteomes" id="UP000646365">
    <property type="component" value="Unassembled WGS sequence"/>
</dbReference>
<organism evidence="1 2">
    <name type="scientific">Aliidongia dinghuensis</name>
    <dbReference type="NCBI Taxonomy" id="1867774"/>
    <lineage>
        <taxon>Bacteria</taxon>
        <taxon>Pseudomonadati</taxon>
        <taxon>Pseudomonadota</taxon>
        <taxon>Alphaproteobacteria</taxon>
        <taxon>Rhodospirillales</taxon>
        <taxon>Dongiaceae</taxon>
        <taxon>Aliidongia</taxon>
    </lineage>
</organism>
<name>A0A8J2YZH5_9PROT</name>
<protein>
    <submittedName>
        <fullName evidence="1">Uncharacterized protein</fullName>
    </submittedName>
</protein>
<dbReference type="RefSeq" id="WP_189051289.1">
    <property type="nucleotide sequence ID" value="NZ_BMJQ01000017.1"/>
</dbReference>
<dbReference type="AlphaFoldDB" id="A0A8J2YZH5"/>
<comment type="caution">
    <text evidence="1">The sequence shown here is derived from an EMBL/GenBank/DDBJ whole genome shotgun (WGS) entry which is preliminary data.</text>
</comment>
<sequence>MRCQCEELNLNDLIADPMIRALMARDAVKEADLRSLIDEVRDRFVHGAPAARKPVATTH</sequence>
<dbReference type="EMBL" id="BMJQ01000017">
    <property type="protein sequence ID" value="GGF40804.1"/>
    <property type="molecule type" value="Genomic_DNA"/>
</dbReference>
<evidence type="ECO:0000313" key="2">
    <source>
        <dbReference type="Proteomes" id="UP000646365"/>
    </source>
</evidence>
<accession>A0A8J2YZH5</accession>
<gene>
    <name evidence="1" type="ORF">GCM10011611_54040</name>
</gene>
<evidence type="ECO:0000313" key="1">
    <source>
        <dbReference type="EMBL" id="GGF40804.1"/>
    </source>
</evidence>
<reference evidence="1" key="2">
    <citation type="submission" date="2020-09" db="EMBL/GenBank/DDBJ databases">
        <authorList>
            <person name="Sun Q."/>
            <person name="Zhou Y."/>
        </authorList>
    </citation>
    <scope>NUCLEOTIDE SEQUENCE</scope>
    <source>
        <strain evidence="1">CGMCC 1.15725</strain>
    </source>
</reference>
<proteinExistence type="predicted"/>
<reference evidence="1" key="1">
    <citation type="journal article" date="2014" name="Int. J. Syst. Evol. Microbiol.">
        <title>Complete genome sequence of Corynebacterium casei LMG S-19264T (=DSM 44701T), isolated from a smear-ripened cheese.</title>
        <authorList>
            <consortium name="US DOE Joint Genome Institute (JGI-PGF)"/>
            <person name="Walter F."/>
            <person name="Albersmeier A."/>
            <person name="Kalinowski J."/>
            <person name="Ruckert C."/>
        </authorList>
    </citation>
    <scope>NUCLEOTIDE SEQUENCE</scope>
    <source>
        <strain evidence="1">CGMCC 1.15725</strain>
    </source>
</reference>
<keyword evidence="2" id="KW-1185">Reference proteome</keyword>